<dbReference type="Proteomes" id="UP000249819">
    <property type="component" value="Unassembled WGS sequence"/>
</dbReference>
<evidence type="ECO:0000313" key="4">
    <source>
        <dbReference type="EMBL" id="RAJ85369.1"/>
    </source>
</evidence>
<comment type="pathway">
    <text evidence="1">Cofactor biosynthesis; thiamine diphosphate biosynthesis.</text>
</comment>
<dbReference type="EC" id="2.7.1.49" evidence="2"/>
<organism evidence="4 5">
    <name type="scientific">Chitinophaga dinghuensis</name>
    <dbReference type="NCBI Taxonomy" id="1539050"/>
    <lineage>
        <taxon>Bacteria</taxon>
        <taxon>Pseudomonadati</taxon>
        <taxon>Bacteroidota</taxon>
        <taxon>Chitinophagia</taxon>
        <taxon>Chitinophagales</taxon>
        <taxon>Chitinophagaceae</taxon>
        <taxon>Chitinophaga</taxon>
    </lineage>
</organism>
<name>A0A327W4C9_9BACT</name>
<evidence type="ECO:0000313" key="5">
    <source>
        <dbReference type="Proteomes" id="UP000249819"/>
    </source>
</evidence>
<feature type="domain" description="Pyridoxamine kinase/Phosphomethylpyrimidine kinase" evidence="3">
    <location>
        <begin position="22"/>
        <end position="249"/>
    </location>
</feature>
<dbReference type="RefSeq" id="WP_111591036.1">
    <property type="nucleotide sequence ID" value="NZ_QLMA01000002.1"/>
</dbReference>
<evidence type="ECO:0000256" key="2">
    <source>
        <dbReference type="ARBA" id="ARBA00012135"/>
    </source>
</evidence>
<keyword evidence="4" id="KW-0418">Kinase</keyword>
<dbReference type="PANTHER" id="PTHR20858:SF17">
    <property type="entry name" value="HYDROXYMETHYLPYRIMIDINE_PHOSPHOMETHYLPYRIMIDINE KINASE THI20-RELATED"/>
    <property type="match status" value="1"/>
</dbReference>
<dbReference type="InterPro" id="IPR029056">
    <property type="entry name" value="Ribokinase-like"/>
</dbReference>
<dbReference type="InterPro" id="IPR004399">
    <property type="entry name" value="HMP/HMP-P_kinase_dom"/>
</dbReference>
<dbReference type="Pfam" id="PF08543">
    <property type="entry name" value="Phos_pyr_kin"/>
    <property type="match status" value="1"/>
</dbReference>
<dbReference type="AlphaFoldDB" id="A0A327W4C9"/>
<dbReference type="CDD" id="cd01169">
    <property type="entry name" value="HMPP_kinase"/>
    <property type="match status" value="1"/>
</dbReference>
<dbReference type="GO" id="GO:0005829">
    <property type="term" value="C:cytosol"/>
    <property type="evidence" value="ECO:0007669"/>
    <property type="project" value="TreeGrafter"/>
</dbReference>
<gene>
    <name evidence="4" type="ORF">CLV59_10271</name>
</gene>
<keyword evidence="4" id="KW-0808">Transferase</keyword>
<dbReference type="GO" id="GO:0008902">
    <property type="term" value="F:hydroxymethylpyrimidine kinase activity"/>
    <property type="evidence" value="ECO:0007669"/>
    <property type="project" value="UniProtKB-EC"/>
</dbReference>
<accession>A0A327W4C9</accession>
<dbReference type="SUPFAM" id="SSF53613">
    <property type="entry name" value="Ribokinase-like"/>
    <property type="match status" value="1"/>
</dbReference>
<reference evidence="4 5" key="1">
    <citation type="submission" date="2018-06" db="EMBL/GenBank/DDBJ databases">
        <title>Genomic Encyclopedia of Archaeal and Bacterial Type Strains, Phase II (KMG-II): from individual species to whole genera.</title>
        <authorList>
            <person name="Goeker M."/>
        </authorList>
    </citation>
    <scope>NUCLEOTIDE SEQUENCE [LARGE SCALE GENOMIC DNA]</scope>
    <source>
        <strain evidence="4 5">DSM 29821</strain>
    </source>
</reference>
<dbReference type="PANTHER" id="PTHR20858">
    <property type="entry name" value="PHOSPHOMETHYLPYRIMIDINE KINASE"/>
    <property type="match status" value="1"/>
</dbReference>
<proteinExistence type="predicted"/>
<dbReference type="OrthoDB" id="9810880at2"/>
<dbReference type="Gene3D" id="3.40.1190.20">
    <property type="match status" value="1"/>
</dbReference>
<comment type="caution">
    <text evidence="4">The sequence shown here is derived from an EMBL/GenBank/DDBJ whole genome shotgun (WGS) entry which is preliminary data.</text>
</comment>
<dbReference type="InterPro" id="IPR013749">
    <property type="entry name" value="PM/HMP-P_kinase-1"/>
</dbReference>
<dbReference type="GO" id="GO:0008972">
    <property type="term" value="F:phosphomethylpyrimidine kinase activity"/>
    <property type="evidence" value="ECO:0007669"/>
    <property type="project" value="InterPro"/>
</dbReference>
<dbReference type="EMBL" id="QLMA01000002">
    <property type="protein sequence ID" value="RAJ85369.1"/>
    <property type="molecule type" value="Genomic_DNA"/>
</dbReference>
<protein>
    <recommendedName>
        <fullName evidence="2">hydroxymethylpyrimidine kinase</fullName>
        <ecNumber evidence="2">2.7.1.49</ecNumber>
    </recommendedName>
</protein>
<evidence type="ECO:0000256" key="1">
    <source>
        <dbReference type="ARBA" id="ARBA00004948"/>
    </source>
</evidence>
<keyword evidence="5" id="KW-1185">Reference proteome</keyword>
<sequence>MKPSKETIQTERPYVLSIAGLDPSGGAGLLADIKTFEQLSVYGLGVCTAVTVQTGAQFISSEWIPLEQIIAQLKPLLQTYPVDYCKIGIVQDVFTLLSLINQLQQLRPGIRIVLDPVLKATAGFSFHGDIHWNTWKELLPSLHLLTPNYEEAKLLTGEDSGETAAGILAAYSAVLLKGGHHPSLAGYDTLFAPEPQLIVPTITFVSPKHGSGCVLSAAITAWLAKGASLTEACTNGKAYTEQLLSSNHSLLGFHKMLQHD</sequence>
<evidence type="ECO:0000259" key="3">
    <source>
        <dbReference type="Pfam" id="PF08543"/>
    </source>
</evidence>
<dbReference type="GO" id="GO:0009228">
    <property type="term" value="P:thiamine biosynthetic process"/>
    <property type="evidence" value="ECO:0007669"/>
    <property type="project" value="InterPro"/>
</dbReference>